<gene>
    <name evidence="4" type="ORF">GCM10010218_44550</name>
</gene>
<feature type="signal peptide" evidence="3">
    <location>
        <begin position="1"/>
        <end position="21"/>
    </location>
</feature>
<accession>A0A919B5K8</accession>
<sequence>MLAGAAATAAVLGLPVAPAFADNFGKLEISPGTAQPGGTVTVNTTACGADGHATADASAVGGPASFELKPGTHKEVVVGQFDVPRSAKPGTYGIGAKCSNGKEATGDLIVKATGGGKTSGGNTSGGKEAGTGGKESPMPRTSHSSSPMPPRGGMKTGLGGTNDDSGTVEIVAGAAVLGAVAVAGTWFLRRRGGSDRV</sequence>
<evidence type="ECO:0000313" key="4">
    <source>
        <dbReference type="EMBL" id="GHF58174.1"/>
    </source>
</evidence>
<proteinExistence type="predicted"/>
<organism evidence="4 5">
    <name type="scientific">Streptomyces mashuensis</name>
    <dbReference type="NCBI Taxonomy" id="33904"/>
    <lineage>
        <taxon>Bacteria</taxon>
        <taxon>Bacillati</taxon>
        <taxon>Actinomycetota</taxon>
        <taxon>Actinomycetes</taxon>
        <taxon>Kitasatosporales</taxon>
        <taxon>Streptomycetaceae</taxon>
        <taxon>Streptomyces</taxon>
    </lineage>
</organism>
<dbReference type="EMBL" id="BNBD01000009">
    <property type="protein sequence ID" value="GHF58174.1"/>
    <property type="molecule type" value="Genomic_DNA"/>
</dbReference>
<dbReference type="Proteomes" id="UP000638313">
    <property type="component" value="Unassembled WGS sequence"/>
</dbReference>
<name>A0A919B5K8_9ACTN</name>
<evidence type="ECO:0008006" key="6">
    <source>
        <dbReference type="Google" id="ProtNLM"/>
    </source>
</evidence>
<evidence type="ECO:0000256" key="3">
    <source>
        <dbReference type="SAM" id="SignalP"/>
    </source>
</evidence>
<keyword evidence="2" id="KW-0472">Membrane</keyword>
<evidence type="ECO:0000256" key="1">
    <source>
        <dbReference type="SAM" id="MobiDB-lite"/>
    </source>
</evidence>
<evidence type="ECO:0000256" key="2">
    <source>
        <dbReference type="SAM" id="Phobius"/>
    </source>
</evidence>
<dbReference type="AlphaFoldDB" id="A0A919B5K8"/>
<feature type="region of interest" description="Disordered" evidence="1">
    <location>
        <begin position="112"/>
        <end position="162"/>
    </location>
</feature>
<reference evidence="4" key="2">
    <citation type="submission" date="2020-09" db="EMBL/GenBank/DDBJ databases">
        <authorList>
            <person name="Sun Q."/>
            <person name="Ohkuma M."/>
        </authorList>
    </citation>
    <scope>NUCLEOTIDE SEQUENCE</scope>
    <source>
        <strain evidence="4">JCM 4059</strain>
    </source>
</reference>
<keyword evidence="2" id="KW-0812">Transmembrane</keyword>
<comment type="caution">
    <text evidence="4">The sequence shown here is derived from an EMBL/GenBank/DDBJ whole genome shotgun (WGS) entry which is preliminary data.</text>
</comment>
<feature type="chain" id="PRO_5037618085" description="Sortase" evidence="3">
    <location>
        <begin position="22"/>
        <end position="197"/>
    </location>
</feature>
<keyword evidence="3" id="KW-0732">Signal</keyword>
<evidence type="ECO:0000313" key="5">
    <source>
        <dbReference type="Proteomes" id="UP000638313"/>
    </source>
</evidence>
<keyword evidence="5" id="KW-1185">Reference proteome</keyword>
<protein>
    <recommendedName>
        <fullName evidence="6">Sortase</fullName>
    </recommendedName>
</protein>
<reference evidence="4" key="1">
    <citation type="journal article" date="2014" name="Int. J. Syst. Evol. Microbiol.">
        <title>Complete genome sequence of Corynebacterium casei LMG S-19264T (=DSM 44701T), isolated from a smear-ripened cheese.</title>
        <authorList>
            <consortium name="US DOE Joint Genome Institute (JGI-PGF)"/>
            <person name="Walter F."/>
            <person name="Albersmeier A."/>
            <person name="Kalinowski J."/>
            <person name="Ruckert C."/>
        </authorList>
    </citation>
    <scope>NUCLEOTIDE SEQUENCE</scope>
    <source>
        <strain evidence="4">JCM 4059</strain>
    </source>
</reference>
<keyword evidence="2" id="KW-1133">Transmembrane helix</keyword>
<feature type="compositionally biased region" description="Gly residues" evidence="1">
    <location>
        <begin position="113"/>
        <end position="133"/>
    </location>
</feature>
<feature type="transmembrane region" description="Helical" evidence="2">
    <location>
        <begin position="170"/>
        <end position="188"/>
    </location>
</feature>